<dbReference type="Proteomes" id="UP000567293">
    <property type="component" value="Unassembled WGS sequence"/>
</dbReference>
<organism evidence="1 2">
    <name type="scientific">Candidatus Acidiferrum panamense</name>
    <dbReference type="NCBI Taxonomy" id="2741543"/>
    <lineage>
        <taxon>Bacteria</taxon>
        <taxon>Pseudomonadati</taxon>
        <taxon>Acidobacteriota</taxon>
        <taxon>Terriglobia</taxon>
        <taxon>Candidatus Acidiferrales</taxon>
        <taxon>Candidatus Acidiferrum</taxon>
    </lineage>
</organism>
<accession>A0A7V8NUM2</accession>
<proteinExistence type="predicted"/>
<dbReference type="PROSITE" id="PS51318">
    <property type="entry name" value="TAT"/>
    <property type="match status" value="1"/>
</dbReference>
<dbReference type="InterPro" id="IPR019546">
    <property type="entry name" value="TAT_signal_bac_arc"/>
</dbReference>
<dbReference type="EMBL" id="JACDQQ010002158">
    <property type="protein sequence ID" value="MBA0087743.1"/>
    <property type="molecule type" value="Genomic_DNA"/>
</dbReference>
<comment type="caution">
    <text evidence="1">The sequence shown here is derived from an EMBL/GenBank/DDBJ whole genome shotgun (WGS) entry which is preliminary data.</text>
</comment>
<reference evidence="1" key="1">
    <citation type="submission" date="2020-06" db="EMBL/GenBank/DDBJ databases">
        <title>Legume-microbial interactions unlock mineral nutrients during tropical forest succession.</title>
        <authorList>
            <person name="Epihov D.Z."/>
        </authorList>
    </citation>
    <scope>NUCLEOTIDE SEQUENCE [LARGE SCALE GENOMIC DNA]</scope>
    <source>
        <strain evidence="1">Pan2503</strain>
    </source>
</reference>
<dbReference type="NCBIfam" id="TIGR01409">
    <property type="entry name" value="TAT_signal_seq"/>
    <property type="match status" value="1"/>
</dbReference>
<dbReference type="AlphaFoldDB" id="A0A7V8NUM2"/>
<dbReference type="PROSITE" id="PS51257">
    <property type="entry name" value="PROKAR_LIPOPROTEIN"/>
    <property type="match status" value="1"/>
</dbReference>
<protein>
    <submittedName>
        <fullName evidence="1">Twin-arginine translocation signal domain-containing protein</fullName>
    </submittedName>
</protein>
<feature type="non-terminal residue" evidence="1">
    <location>
        <position position="61"/>
    </location>
</feature>
<evidence type="ECO:0000313" key="2">
    <source>
        <dbReference type="Proteomes" id="UP000567293"/>
    </source>
</evidence>
<evidence type="ECO:0000313" key="1">
    <source>
        <dbReference type="EMBL" id="MBA0087743.1"/>
    </source>
</evidence>
<name>A0A7V8NUM2_9BACT</name>
<dbReference type="InterPro" id="IPR006311">
    <property type="entry name" value="TAT_signal"/>
</dbReference>
<keyword evidence="2" id="KW-1185">Reference proteome</keyword>
<sequence length="61" mass="6333">MSNRREFLKNAGGAAAGVAFTGCSLLNAAQQFGAPRRRQVVVGGQRVKTIDVHAHCAVPAA</sequence>
<gene>
    <name evidence="1" type="ORF">HRJ53_22385</name>
</gene>